<gene>
    <name evidence="6" type="ORF">GOQ27_01380</name>
</gene>
<dbReference type="PRINTS" id="PR00455">
    <property type="entry name" value="HTHTETR"/>
</dbReference>
<dbReference type="Gene3D" id="1.10.10.60">
    <property type="entry name" value="Homeodomain-like"/>
    <property type="match status" value="1"/>
</dbReference>
<keyword evidence="7" id="KW-1185">Reference proteome</keyword>
<evidence type="ECO:0000256" key="3">
    <source>
        <dbReference type="ARBA" id="ARBA00023163"/>
    </source>
</evidence>
<dbReference type="InterPro" id="IPR001647">
    <property type="entry name" value="HTH_TetR"/>
</dbReference>
<keyword evidence="1" id="KW-0805">Transcription regulation</keyword>
<dbReference type="SUPFAM" id="SSF48498">
    <property type="entry name" value="Tetracyclin repressor-like, C-terminal domain"/>
    <property type="match status" value="1"/>
</dbReference>
<feature type="DNA-binding region" description="H-T-H motif" evidence="4">
    <location>
        <begin position="28"/>
        <end position="47"/>
    </location>
</feature>
<dbReference type="SUPFAM" id="SSF46689">
    <property type="entry name" value="Homeodomain-like"/>
    <property type="match status" value="1"/>
</dbReference>
<dbReference type="Pfam" id="PF00440">
    <property type="entry name" value="TetR_N"/>
    <property type="match status" value="1"/>
</dbReference>
<reference evidence="6" key="1">
    <citation type="submission" date="2019-12" db="EMBL/GenBank/DDBJ databases">
        <title>Clostridiaceae gen. nov. sp. nov., isolated from sediment in Xinjiang, China.</title>
        <authorList>
            <person name="Zhang R."/>
        </authorList>
    </citation>
    <scope>NUCLEOTIDE SEQUENCE</scope>
    <source>
        <strain evidence="6">D2Q-11</strain>
    </source>
</reference>
<evidence type="ECO:0000256" key="4">
    <source>
        <dbReference type="PROSITE-ProRule" id="PRU00335"/>
    </source>
</evidence>
<name>A0A942UZ21_9FIRM</name>
<dbReference type="InterPro" id="IPR009057">
    <property type="entry name" value="Homeodomain-like_sf"/>
</dbReference>
<comment type="caution">
    <text evidence="6">The sequence shown here is derived from an EMBL/GenBank/DDBJ whole genome shotgun (WGS) entry which is preliminary data.</text>
</comment>
<accession>A0A942UZ21</accession>
<dbReference type="PANTHER" id="PTHR47506:SF6">
    <property type="entry name" value="HTH-TYPE TRANSCRIPTIONAL REPRESSOR NEMR"/>
    <property type="match status" value="1"/>
</dbReference>
<dbReference type="PANTHER" id="PTHR47506">
    <property type="entry name" value="TRANSCRIPTIONAL REGULATORY PROTEIN"/>
    <property type="match status" value="1"/>
</dbReference>
<dbReference type="RefSeq" id="WP_203365023.1">
    <property type="nucleotide sequence ID" value="NZ_WSFT01000012.1"/>
</dbReference>
<evidence type="ECO:0000256" key="1">
    <source>
        <dbReference type="ARBA" id="ARBA00023015"/>
    </source>
</evidence>
<dbReference type="InterPro" id="IPR036271">
    <property type="entry name" value="Tet_transcr_reg_TetR-rel_C_sf"/>
</dbReference>
<protein>
    <submittedName>
        <fullName evidence="6">TetR/AcrR family transcriptional regulator</fullName>
    </submittedName>
</protein>
<dbReference type="Pfam" id="PF17932">
    <property type="entry name" value="TetR_C_24"/>
    <property type="match status" value="1"/>
</dbReference>
<proteinExistence type="predicted"/>
<evidence type="ECO:0000313" key="7">
    <source>
        <dbReference type="Proteomes" id="UP000724672"/>
    </source>
</evidence>
<dbReference type="GO" id="GO:0003677">
    <property type="term" value="F:DNA binding"/>
    <property type="evidence" value="ECO:0007669"/>
    <property type="project" value="UniProtKB-UniRule"/>
</dbReference>
<keyword evidence="2 4" id="KW-0238">DNA-binding</keyword>
<evidence type="ECO:0000259" key="5">
    <source>
        <dbReference type="PROSITE" id="PS50977"/>
    </source>
</evidence>
<dbReference type="InterPro" id="IPR041490">
    <property type="entry name" value="KstR2_TetR_C"/>
</dbReference>
<sequence length="192" mass="22308">MTIKNQKEKDILEAAVKVFSRNGYHSSKMQEIADQASVGKGTLYEYFKGKSHLFEEMMVYCMDKYIDELKNGINKSKNIEDILMDIARFHGKFLKDHLDMVQTFMNNTTNISDDIRCKAFAHRELLINTITSYIEEAKESGSIRKDIDEKVCAMTLFGTLNQFYTNKIYIEKEEFQDIDPYPIVDIILNGIK</sequence>
<evidence type="ECO:0000313" key="6">
    <source>
        <dbReference type="EMBL" id="MBS4537092.1"/>
    </source>
</evidence>
<dbReference type="PROSITE" id="PS50977">
    <property type="entry name" value="HTH_TETR_2"/>
    <property type="match status" value="1"/>
</dbReference>
<dbReference type="Gene3D" id="1.10.357.10">
    <property type="entry name" value="Tetracycline Repressor, domain 2"/>
    <property type="match status" value="1"/>
</dbReference>
<keyword evidence="3" id="KW-0804">Transcription</keyword>
<dbReference type="Proteomes" id="UP000724672">
    <property type="component" value="Unassembled WGS sequence"/>
</dbReference>
<dbReference type="AlphaFoldDB" id="A0A942UZ21"/>
<organism evidence="6 7">
    <name type="scientific">Anaeromonas frigoriresistens</name>
    <dbReference type="NCBI Taxonomy" id="2683708"/>
    <lineage>
        <taxon>Bacteria</taxon>
        <taxon>Bacillati</taxon>
        <taxon>Bacillota</taxon>
        <taxon>Tissierellia</taxon>
        <taxon>Tissierellales</taxon>
        <taxon>Thermohalobacteraceae</taxon>
        <taxon>Anaeromonas</taxon>
    </lineage>
</organism>
<dbReference type="EMBL" id="WSFT01000012">
    <property type="protein sequence ID" value="MBS4537092.1"/>
    <property type="molecule type" value="Genomic_DNA"/>
</dbReference>
<feature type="domain" description="HTH tetR-type" evidence="5">
    <location>
        <begin position="5"/>
        <end position="65"/>
    </location>
</feature>
<evidence type="ECO:0000256" key="2">
    <source>
        <dbReference type="ARBA" id="ARBA00023125"/>
    </source>
</evidence>